<protein>
    <submittedName>
        <fullName evidence="1">Sporulation histidine kinase inhibitor Sda</fullName>
    </submittedName>
</protein>
<dbReference type="Gene3D" id="1.10.287.1100">
    <property type="entry name" value="Sporulation inhibitor A"/>
    <property type="match status" value="1"/>
</dbReference>
<dbReference type="SUPFAM" id="SSF100985">
    <property type="entry name" value="Sporulation inhibitor Sda"/>
    <property type="match status" value="1"/>
</dbReference>
<dbReference type="InterPro" id="IPR015064">
    <property type="entry name" value="Sda"/>
</dbReference>
<name>A0A366XWI8_9BACI</name>
<dbReference type="OrthoDB" id="2933732at2"/>
<organism evidence="1 2">
    <name type="scientific">Bacillus taeanensis</name>
    <dbReference type="NCBI Taxonomy" id="273032"/>
    <lineage>
        <taxon>Bacteria</taxon>
        <taxon>Bacillati</taxon>
        <taxon>Bacillota</taxon>
        <taxon>Bacilli</taxon>
        <taxon>Bacillales</taxon>
        <taxon>Bacillaceae</taxon>
        <taxon>Bacillus</taxon>
    </lineage>
</organism>
<dbReference type="EMBL" id="QOCW01000003">
    <property type="protein sequence ID" value="RBW70770.1"/>
    <property type="molecule type" value="Genomic_DNA"/>
</dbReference>
<accession>A0A366XWI8</accession>
<keyword evidence="2" id="KW-1185">Reference proteome</keyword>
<evidence type="ECO:0000313" key="2">
    <source>
        <dbReference type="Proteomes" id="UP000253314"/>
    </source>
</evidence>
<comment type="caution">
    <text evidence="1">The sequence shown here is derived from an EMBL/GenBank/DDBJ whole genome shotgun (WGS) entry which is preliminary data.</text>
</comment>
<reference evidence="1 2" key="1">
    <citation type="submission" date="2018-07" db="EMBL/GenBank/DDBJ databases">
        <title>Lottiidibacillus patelloidae gen. nov., sp. nov., isolated from the intestinal tract of a marine limpet and the reclassification of B. taeanensis BH030017T, B. algicola KMM 3737T and B. hwajinpoensis SW-72T as genus Lottiidibacillus.</title>
        <authorList>
            <person name="Liu R."/>
            <person name="Huang Z."/>
        </authorList>
    </citation>
    <scope>NUCLEOTIDE SEQUENCE [LARGE SCALE GENOMIC DNA]</scope>
    <source>
        <strain evidence="1 2">BH030017</strain>
    </source>
</reference>
<dbReference type="Pfam" id="PF08970">
    <property type="entry name" value="Sda"/>
    <property type="match status" value="1"/>
</dbReference>
<gene>
    <name evidence="1" type="ORF">DS031_04635</name>
</gene>
<dbReference type="InterPro" id="IPR036916">
    <property type="entry name" value="Sda_sf"/>
</dbReference>
<dbReference type="AlphaFoldDB" id="A0A366XWI8"/>
<sequence>MNNLSDSILINAYYQAMRLELNIEFIALLKSEINRRNLAIKASS</sequence>
<dbReference type="Proteomes" id="UP000253314">
    <property type="component" value="Unassembled WGS sequence"/>
</dbReference>
<evidence type="ECO:0000313" key="1">
    <source>
        <dbReference type="EMBL" id="RBW70770.1"/>
    </source>
</evidence>
<proteinExistence type="predicted"/>